<name>A0ABQ7THX1_PHRPL</name>
<evidence type="ECO:0000256" key="1">
    <source>
        <dbReference type="ARBA" id="ARBA00009651"/>
    </source>
</evidence>
<comment type="similarity">
    <text evidence="1">Belongs to the ohanin/vespryn family.</text>
</comment>
<dbReference type="InterPro" id="IPR013320">
    <property type="entry name" value="ConA-like_dom_sf"/>
</dbReference>
<evidence type="ECO:0000256" key="5">
    <source>
        <dbReference type="ARBA" id="ARBA00022833"/>
    </source>
</evidence>
<reference evidence="9 10" key="1">
    <citation type="journal article" date="2022" name="Gigascience">
        <title>A chromosome-level genome assembly and annotation of the desert horned lizard, Phrynosoma platyrhinos, provides insight into chromosomal rearrangements among reptiles.</title>
        <authorList>
            <person name="Koochekian N."/>
            <person name="Ascanio A."/>
            <person name="Farleigh K."/>
            <person name="Card D.C."/>
            <person name="Schield D.R."/>
            <person name="Castoe T.A."/>
            <person name="Jezkova T."/>
        </authorList>
    </citation>
    <scope>NUCLEOTIDE SEQUENCE [LARGE SCALE GENOMIC DNA]</scope>
    <source>
        <strain evidence="9">NK-2021</strain>
    </source>
</reference>
<gene>
    <name evidence="9" type="ORF">JD844_011170</name>
</gene>
<keyword evidence="7" id="KW-0175">Coiled coil</keyword>
<keyword evidence="2" id="KW-0528">Neurotoxin</keyword>
<organism evidence="9 10">
    <name type="scientific">Phrynosoma platyrhinos</name>
    <name type="common">Desert horned lizard</name>
    <dbReference type="NCBI Taxonomy" id="52577"/>
    <lineage>
        <taxon>Eukaryota</taxon>
        <taxon>Metazoa</taxon>
        <taxon>Chordata</taxon>
        <taxon>Craniata</taxon>
        <taxon>Vertebrata</taxon>
        <taxon>Euteleostomi</taxon>
        <taxon>Lepidosauria</taxon>
        <taxon>Squamata</taxon>
        <taxon>Bifurcata</taxon>
        <taxon>Unidentata</taxon>
        <taxon>Episquamata</taxon>
        <taxon>Toxicofera</taxon>
        <taxon>Iguania</taxon>
        <taxon>Phrynosomatidae</taxon>
        <taxon>Phrynosomatinae</taxon>
        <taxon>Phrynosoma</taxon>
    </lineage>
</organism>
<protein>
    <recommendedName>
        <fullName evidence="8">B30.2/SPRY domain-containing protein</fullName>
    </recommendedName>
</protein>
<dbReference type="InterPro" id="IPR006574">
    <property type="entry name" value="PRY"/>
</dbReference>
<dbReference type="PRINTS" id="PR01407">
    <property type="entry name" value="BUTYPHLNCDUF"/>
</dbReference>
<keyword evidence="2" id="KW-0800">Toxin</keyword>
<dbReference type="PANTHER" id="PTHR25465:SF41">
    <property type="entry name" value="E3 UBIQUITIN-PROTEIN LIGASE RNF135"/>
    <property type="match status" value="1"/>
</dbReference>
<evidence type="ECO:0000256" key="7">
    <source>
        <dbReference type="SAM" id="Coils"/>
    </source>
</evidence>
<dbReference type="InterPro" id="IPR001870">
    <property type="entry name" value="B30.2/SPRY"/>
</dbReference>
<keyword evidence="4" id="KW-0863">Zinc-finger</keyword>
<dbReference type="SUPFAM" id="SSF49899">
    <property type="entry name" value="Concanavalin A-like lectins/glucanases"/>
    <property type="match status" value="1"/>
</dbReference>
<comment type="caution">
    <text evidence="9">The sequence shown here is derived from an EMBL/GenBank/DDBJ whole genome shotgun (WGS) entry which is preliminary data.</text>
</comment>
<feature type="coiled-coil region" evidence="7">
    <location>
        <begin position="76"/>
        <end position="114"/>
    </location>
</feature>
<dbReference type="InterPro" id="IPR051051">
    <property type="entry name" value="E3_ubiq-ligase_TRIM/RNF"/>
</dbReference>
<comment type="function">
    <text evidence="6">Neurotoxin that produces dose-dependent hypolocomotion and hyperalgesia in mice. May directly act on the central nervous system, as it is 6500-fold more potent when administered intracerebroventricularly than intraperitoneal.</text>
</comment>
<evidence type="ECO:0000256" key="6">
    <source>
        <dbReference type="ARBA" id="ARBA00034460"/>
    </source>
</evidence>
<evidence type="ECO:0000259" key="8">
    <source>
        <dbReference type="PROSITE" id="PS50188"/>
    </source>
</evidence>
<evidence type="ECO:0000256" key="4">
    <source>
        <dbReference type="ARBA" id="ARBA00022771"/>
    </source>
</evidence>
<feature type="domain" description="B30.2/SPRY" evidence="8">
    <location>
        <begin position="159"/>
        <end position="349"/>
    </location>
</feature>
<dbReference type="SMART" id="SM00449">
    <property type="entry name" value="SPRY"/>
    <property type="match status" value="1"/>
</dbReference>
<dbReference type="InterPro" id="IPR003879">
    <property type="entry name" value="Butyrophylin_SPRY"/>
</dbReference>
<dbReference type="EMBL" id="JAIPUX010000439">
    <property type="protein sequence ID" value="KAH0629238.1"/>
    <property type="molecule type" value="Genomic_DNA"/>
</dbReference>
<evidence type="ECO:0000256" key="3">
    <source>
        <dbReference type="ARBA" id="ARBA00022723"/>
    </source>
</evidence>
<dbReference type="Proteomes" id="UP000826234">
    <property type="component" value="Unassembled WGS sequence"/>
</dbReference>
<evidence type="ECO:0000313" key="9">
    <source>
        <dbReference type="EMBL" id="KAH0629238.1"/>
    </source>
</evidence>
<dbReference type="InterPro" id="IPR003877">
    <property type="entry name" value="SPRY_dom"/>
</dbReference>
<dbReference type="PANTHER" id="PTHR25465">
    <property type="entry name" value="B-BOX DOMAIN CONTAINING"/>
    <property type="match status" value="1"/>
</dbReference>
<dbReference type="SMART" id="SM00589">
    <property type="entry name" value="PRY"/>
    <property type="match status" value="1"/>
</dbReference>
<dbReference type="Gene3D" id="2.60.120.920">
    <property type="match status" value="1"/>
</dbReference>
<accession>A0ABQ7THX1</accession>
<keyword evidence="3" id="KW-0479">Metal-binding</keyword>
<keyword evidence="5" id="KW-0862">Zinc</keyword>
<evidence type="ECO:0000256" key="2">
    <source>
        <dbReference type="ARBA" id="ARBA00022699"/>
    </source>
</evidence>
<dbReference type="Pfam" id="PF00622">
    <property type="entry name" value="SPRY"/>
    <property type="match status" value="1"/>
</dbReference>
<sequence>MEEDGLSPPHQLLEIEEDMVKISELPQQIEKALDTIANWRKENDEMMDYISHVKSSIAEAFNIVKMHINNQEKMVLNVIDKEYVAAKQKKDRMNEQLTVRLDQLLELQKEVMKNTSLEEEVCLGDAIKVNEVTLSVQKMSSIACTVEEFKRNLIKLVVENFPAQRPNEHFFFSIGATDVTFDLKRINPRLELSEDKRRVIVSRFPPKYEHSAKRFRISQVMGSPGFSEGRHYWQVSTKDAAGWAIGLAHEEIGSTDKLGRTELSWCIEWSDGWLSACHGTQETRISQEKPLQVGVFLDIPRNCVSFYSKMDTETCLHTFEINVENTVYPTFWIFGVDVGGSLTINEIKKC</sequence>
<dbReference type="InterPro" id="IPR043136">
    <property type="entry name" value="B30.2/SPRY_sf"/>
</dbReference>
<proteinExistence type="inferred from homology"/>
<keyword evidence="10" id="KW-1185">Reference proteome</keyword>
<dbReference type="PROSITE" id="PS50188">
    <property type="entry name" value="B302_SPRY"/>
    <property type="match status" value="1"/>
</dbReference>
<evidence type="ECO:0000313" key="10">
    <source>
        <dbReference type="Proteomes" id="UP000826234"/>
    </source>
</evidence>